<reference evidence="1" key="1">
    <citation type="submission" date="2021-02" db="EMBL/GenBank/DDBJ databases">
        <authorList>
            <person name="Nowell W R."/>
        </authorList>
    </citation>
    <scope>NUCLEOTIDE SEQUENCE</scope>
</reference>
<name>A0A820N3M9_9BILA</name>
<sequence>MAKSSSKSLTEDSLNVIERKAINPNGHLGCLYDGIRDQIIDETSANVQGQWLPASTPPQCEILNSIVDPNFNVLQFIGVEPQLRLSLLLKLLKRTGMAKILNHSQPID</sequence>
<dbReference type="AlphaFoldDB" id="A0A820N3M9"/>
<organism evidence="1 2">
    <name type="scientific">Rotaria sordida</name>
    <dbReference type="NCBI Taxonomy" id="392033"/>
    <lineage>
        <taxon>Eukaryota</taxon>
        <taxon>Metazoa</taxon>
        <taxon>Spiralia</taxon>
        <taxon>Gnathifera</taxon>
        <taxon>Rotifera</taxon>
        <taxon>Eurotatoria</taxon>
        <taxon>Bdelloidea</taxon>
        <taxon>Philodinida</taxon>
        <taxon>Philodinidae</taxon>
        <taxon>Rotaria</taxon>
    </lineage>
</organism>
<gene>
    <name evidence="1" type="ORF">JBS370_LOCUS42869</name>
</gene>
<accession>A0A820N3M9</accession>
<comment type="caution">
    <text evidence="1">The sequence shown here is derived from an EMBL/GenBank/DDBJ whole genome shotgun (WGS) entry which is preliminary data.</text>
</comment>
<evidence type="ECO:0000313" key="2">
    <source>
        <dbReference type="Proteomes" id="UP000663836"/>
    </source>
</evidence>
<dbReference type="EMBL" id="CAJOBD010060599">
    <property type="protein sequence ID" value="CAF4381612.1"/>
    <property type="molecule type" value="Genomic_DNA"/>
</dbReference>
<evidence type="ECO:0000313" key="1">
    <source>
        <dbReference type="EMBL" id="CAF4381612.1"/>
    </source>
</evidence>
<dbReference type="Proteomes" id="UP000663836">
    <property type="component" value="Unassembled WGS sequence"/>
</dbReference>
<feature type="non-terminal residue" evidence="1">
    <location>
        <position position="108"/>
    </location>
</feature>
<proteinExistence type="predicted"/>
<protein>
    <submittedName>
        <fullName evidence="1">Uncharacterized protein</fullName>
    </submittedName>
</protein>